<evidence type="ECO:0000313" key="2">
    <source>
        <dbReference type="Proteomes" id="UP000076727"/>
    </source>
</evidence>
<dbReference type="AlphaFoldDB" id="A0A165NIV0"/>
<sequence length="69" mass="7048">MTGRCSLPDLSCNPPASLSVPASASASAIAASCFFPRAVSVRPVLPSILLISLLHNPRPGHHGVGTRST</sequence>
<dbReference type="Proteomes" id="UP000076727">
    <property type="component" value="Unassembled WGS sequence"/>
</dbReference>
<accession>A0A165NIV0</accession>
<reference evidence="1 2" key="1">
    <citation type="journal article" date="2016" name="Mol. Biol. Evol.">
        <title>Comparative Genomics of Early-Diverging Mushroom-Forming Fungi Provides Insights into the Origins of Lignocellulose Decay Capabilities.</title>
        <authorList>
            <person name="Nagy L.G."/>
            <person name="Riley R."/>
            <person name="Tritt A."/>
            <person name="Adam C."/>
            <person name="Daum C."/>
            <person name="Floudas D."/>
            <person name="Sun H."/>
            <person name="Yadav J.S."/>
            <person name="Pangilinan J."/>
            <person name="Larsson K.H."/>
            <person name="Matsuura K."/>
            <person name="Barry K."/>
            <person name="Labutti K."/>
            <person name="Kuo R."/>
            <person name="Ohm R.A."/>
            <person name="Bhattacharya S.S."/>
            <person name="Shirouzu T."/>
            <person name="Yoshinaga Y."/>
            <person name="Martin F.M."/>
            <person name="Grigoriev I.V."/>
            <person name="Hibbett D.S."/>
        </authorList>
    </citation>
    <scope>NUCLEOTIDE SEQUENCE [LARGE SCALE GENOMIC DNA]</scope>
    <source>
        <strain evidence="1 2">L-15889</strain>
    </source>
</reference>
<protein>
    <submittedName>
        <fullName evidence="1">Uncharacterized protein</fullName>
    </submittedName>
</protein>
<gene>
    <name evidence="1" type="ORF">DAEQUDRAFT_729618</name>
</gene>
<evidence type="ECO:0000313" key="1">
    <source>
        <dbReference type="EMBL" id="KZT67018.1"/>
    </source>
</evidence>
<dbReference type="PROSITE" id="PS51257">
    <property type="entry name" value="PROKAR_LIPOPROTEIN"/>
    <property type="match status" value="1"/>
</dbReference>
<organism evidence="1 2">
    <name type="scientific">Daedalea quercina L-15889</name>
    <dbReference type="NCBI Taxonomy" id="1314783"/>
    <lineage>
        <taxon>Eukaryota</taxon>
        <taxon>Fungi</taxon>
        <taxon>Dikarya</taxon>
        <taxon>Basidiomycota</taxon>
        <taxon>Agaricomycotina</taxon>
        <taxon>Agaricomycetes</taxon>
        <taxon>Polyporales</taxon>
        <taxon>Fomitopsis</taxon>
    </lineage>
</organism>
<dbReference type="EMBL" id="KV429081">
    <property type="protein sequence ID" value="KZT67018.1"/>
    <property type="molecule type" value="Genomic_DNA"/>
</dbReference>
<name>A0A165NIV0_9APHY</name>
<keyword evidence="2" id="KW-1185">Reference proteome</keyword>
<proteinExistence type="predicted"/>